<dbReference type="SUPFAM" id="SSF50249">
    <property type="entry name" value="Nucleic acid-binding proteins"/>
    <property type="match status" value="1"/>
</dbReference>
<comment type="caution">
    <text evidence="4">The sequence shown here is derived from an EMBL/GenBank/DDBJ whole genome shotgun (WGS) entry which is preliminary data.</text>
</comment>
<proteinExistence type="predicted"/>
<dbReference type="PANTHER" id="PTHR10302:SF0">
    <property type="entry name" value="SINGLE-STRANDED DNA-BINDING PROTEIN, MITOCHONDRIAL"/>
    <property type="match status" value="1"/>
</dbReference>
<feature type="compositionally biased region" description="Low complexity" evidence="3">
    <location>
        <begin position="139"/>
        <end position="151"/>
    </location>
</feature>
<dbReference type="InterPro" id="IPR012340">
    <property type="entry name" value="NA-bd_OB-fold"/>
</dbReference>
<evidence type="ECO:0000256" key="3">
    <source>
        <dbReference type="SAM" id="MobiDB-lite"/>
    </source>
</evidence>
<reference evidence="5" key="1">
    <citation type="journal article" date="2019" name="Int. J. Syst. Evol. Microbiol.">
        <title>The Global Catalogue of Microorganisms (GCM) 10K type strain sequencing project: providing services to taxonomists for standard genome sequencing and annotation.</title>
        <authorList>
            <consortium name="The Broad Institute Genomics Platform"/>
            <consortium name="The Broad Institute Genome Sequencing Center for Infectious Disease"/>
            <person name="Wu L."/>
            <person name="Ma J."/>
        </authorList>
    </citation>
    <scope>NUCLEOTIDE SEQUENCE [LARGE SCALE GENOMIC DNA]</scope>
    <source>
        <strain evidence="5">JCM 16949</strain>
    </source>
</reference>
<evidence type="ECO:0000313" key="4">
    <source>
        <dbReference type="EMBL" id="GAA3741064.1"/>
    </source>
</evidence>
<evidence type="ECO:0000256" key="1">
    <source>
        <dbReference type="ARBA" id="ARBA00023125"/>
    </source>
</evidence>
<dbReference type="InterPro" id="IPR011344">
    <property type="entry name" value="ssDNA-bd"/>
</dbReference>
<evidence type="ECO:0000313" key="5">
    <source>
        <dbReference type="Proteomes" id="UP001501004"/>
    </source>
</evidence>
<dbReference type="Proteomes" id="UP001501004">
    <property type="component" value="Unassembled WGS sequence"/>
</dbReference>
<dbReference type="CDD" id="cd04496">
    <property type="entry name" value="SSB_OBF"/>
    <property type="match status" value="1"/>
</dbReference>
<dbReference type="PANTHER" id="PTHR10302">
    <property type="entry name" value="SINGLE-STRANDED DNA-BINDING PROTEIN"/>
    <property type="match status" value="1"/>
</dbReference>
<keyword evidence="5" id="KW-1185">Reference proteome</keyword>
<dbReference type="Pfam" id="PF00436">
    <property type="entry name" value="SSB"/>
    <property type="match status" value="1"/>
</dbReference>
<dbReference type="EMBL" id="BAABAE010000003">
    <property type="protein sequence ID" value="GAA3741064.1"/>
    <property type="molecule type" value="Genomic_DNA"/>
</dbReference>
<sequence length="151" mass="16593">MTLTGLVATPPRHIITAEGLAVTSFRLASNQRRFDRKKNAWVDAGTNWYGISTYRQLATNIVGSVQKGDRVIVTGRLRIRDWENGERRGTNIEIDADALGHDLSWGTAAFTRSVQSVAVESFPESAGEATSEETESETESIPVSEEIPVPF</sequence>
<organism evidence="4 5">
    <name type="scientific">Leifsonella bigeumensis</name>
    <dbReference type="NCBI Taxonomy" id="433643"/>
    <lineage>
        <taxon>Bacteria</taxon>
        <taxon>Bacillati</taxon>
        <taxon>Actinomycetota</taxon>
        <taxon>Actinomycetes</taxon>
        <taxon>Micrococcales</taxon>
        <taxon>Microbacteriaceae</taxon>
        <taxon>Leifsonella</taxon>
    </lineage>
</organism>
<accession>A0ABP7FIX6</accession>
<keyword evidence="1 2" id="KW-0238">DNA-binding</keyword>
<dbReference type="PIRSF" id="PIRSF002070">
    <property type="entry name" value="SSB"/>
    <property type="match status" value="1"/>
</dbReference>
<feature type="region of interest" description="Disordered" evidence="3">
    <location>
        <begin position="121"/>
        <end position="151"/>
    </location>
</feature>
<dbReference type="InterPro" id="IPR000424">
    <property type="entry name" value="Primosome_PriB/ssb"/>
</dbReference>
<dbReference type="PROSITE" id="PS50935">
    <property type="entry name" value="SSB"/>
    <property type="match status" value="1"/>
</dbReference>
<name>A0ABP7FIX6_9MICO</name>
<protein>
    <recommendedName>
        <fullName evidence="2">Single-stranded DNA-binding protein</fullName>
    </recommendedName>
</protein>
<gene>
    <name evidence="4" type="ORF">GCM10022239_16000</name>
</gene>
<dbReference type="Gene3D" id="2.40.50.140">
    <property type="entry name" value="Nucleic acid-binding proteins"/>
    <property type="match status" value="1"/>
</dbReference>
<evidence type="ECO:0000256" key="2">
    <source>
        <dbReference type="PIRNR" id="PIRNR002070"/>
    </source>
</evidence>